<evidence type="ECO:0000259" key="1">
    <source>
        <dbReference type="Pfam" id="PF14394"/>
    </source>
</evidence>
<evidence type="ECO:0000313" key="3">
    <source>
        <dbReference type="Proteomes" id="UP000075320"/>
    </source>
</evidence>
<evidence type="ECO:0000313" key="2">
    <source>
        <dbReference type="EMBL" id="KYG63655.1"/>
    </source>
</evidence>
<dbReference type="Pfam" id="PF14394">
    <property type="entry name" value="DUF4423"/>
    <property type="match status" value="1"/>
</dbReference>
<dbReference type="InterPro" id="IPR011873">
    <property type="entry name" value="CHP02147"/>
</dbReference>
<reference evidence="2 3" key="1">
    <citation type="submission" date="2016-03" db="EMBL/GenBank/DDBJ databases">
        <authorList>
            <person name="Ploux O."/>
        </authorList>
    </citation>
    <scope>NUCLEOTIDE SEQUENCE [LARGE SCALE GENOMIC DNA]</scope>
    <source>
        <strain evidence="2 3">R0</strain>
    </source>
</reference>
<dbReference type="NCBIfam" id="TIGR02147">
    <property type="entry name" value="Fsuc_second"/>
    <property type="match status" value="1"/>
</dbReference>
<sequence length="248" mass="28479">MISYIDILKFEYGSRKRQNRAYSERAFARDLGVSASFLKALFQEKKHLSEARAKLVAKKLKISQNEQQEFLRVFYRTVASASKKKEGKAILKKDDISALSEWCCFVIVELVKIKQGVTSQEISAVIGISPLKTKNTLKLLVEKNMLVVKEGRFFSHLGAYEVPSMPSEAIRGYHRQMLTLAIKSLEAQTFENRDFRGLTLAIEKSRIGEAKKFLDKCVSEFERRFSAKEADAIYQLHTSFFKLNKKDF</sequence>
<proteinExistence type="predicted"/>
<name>A0A150WJA1_BDEBC</name>
<organism evidence="2 3">
    <name type="scientific">Bdellovibrio bacteriovorus</name>
    <dbReference type="NCBI Taxonomy" id="959"/>
    <lineage>
        <taxon>Bacteria</taxon>
        <taxon>Pseudomonadati</taxon>
        <taxon>Bdellovibrionota</taxon>
        <taxon>Bdellovibrionia</taxon>
        <taxon>Bdellovibrionales</taxon>
        <taxon>Pseudobdellovibrionaceae</taxon>
        <taxon>Bdellovibrio</taxon>
    </lineage>
</organism>
<dbReference type="RefSeq" id="WP_061835549.1">
    <property type="nucleotide sequence ID" value="NZ_LUKE01000003.1"/>
</dbReference>
<feature type="domain" description="DUF4423" evidence="1">
    <location>
        <begin position="83"/>
        <end position="243"/>
    </location>
</feature>
<dbReference type="AlphaFoldDB" id="A0A150WJA1"/>
<dbReference type="Proteomes" id="UP000075320">
    <property type="component" value="Unassembled WGS sequence"/>
</dbReference>
<comment type="caution">
    <text evidence="2">The sequence shown here is derived from an EMBL/GenBank/DDBJ whole genome shotgun (WGS) entry which is preliminary data.</text>
</comment>
<keyword evidence="3" id="KW-1185">Reference proteome</keyword>
<dbReference type="OrthoDB" id="5290437at2"/>
<accession>A0A150WJA1</accession>
<dbReference type="EMBL" id="LUKE01000003">
    <property type="protein sequence ID" value="KYG63655.1"/>
    <property type="molecule type" value="Genomic_DNA"/>
</dbReference>
<gene>
    <name evidence="2" type="ORF">AZI86_12555</name>
</gene>
<dbReference type="InterPro" id="IPR025537">
    <property type="entry name" value="DUF4423"/>
</dbReference>
<protein>
    <recommendedName>
        <fullName evidence="1">DUF4423 domain-containing protein</fullName>
    </recommendedName>
</protein>